<comment type="similarity">
    <text evidence="1 5">Belongs to the peptidase S10 family.</text>
</comment>
<dbReference type="Gene3D" id="3.40.50.12670">
    <property type="match status" value="1"/>
</dbReference>
<name>A0A8S9ZKH1_9BILA</name>
<dbReference type="AlphaFoldDB" id="A0A8S9ZKH1"/>
<organism evidence="6 7">
    <name type="scientific">Meloidogyne graminicola</name>
    <dbReference type="NCBI Taxonomy" id="189291"/>
    <lineage>
        <taxon>Eukaryota</taxon>
        <taxon>Metazoa</taxon>
        <taxon>Ecdysozoa</taxon>
        <taxon>Nematoda</taxon>
        <taxon>Chromadorea</taxon>
        <taxon>Rhabditida</taxon>
        <taxon>Tylenchina</taxon>
        <taxon>Tylenchomorpha</taxon>
        <taxon>Tylenchoidea</taxon>
        <taxon>Meloidogynidae</taxon>
        <taxon>Meloidogyninae</taxon>
        <taxon>Meloidogyne</taxon>
    </lineage>
</organism>
<proteinExistence type="inferred from homology"/>
<accession>A0A8S9ZKH1</accession>
<dbReference type="Pfam" id="PF00450">
    <property type="entry name" value="Peptidase_S10"/>
    <property type="match status" value="2"/>
</dbReference>
<dbReference type="GO" id="GO:0004185">
    <property type="term" value="F:serine-type carboxypeptidase activity"/>
    <property type="evidence" value="ECO:0007669"/>
    <property type="project" value="UniProtKB-UniRule"/>
</dbReference>
<dbReference type="OrthoDB" id="735686at2759"/>
<dbReference type="Proteomes" id="UP000605970">
    <property type="component" value="Unassembled WGS sequence"/>
</dbReference>
<gene>
    <name evidence="6" type="ORF">Mgra_00006982</name>
</gene>
<feature type="non-terminal residue" evidence="6">
    <location>
        <position position="1045"/>
    </location>
</feature>
<dbReference type="EMBL" id="JABEBT010000072">
    <property type="protein sequence ID" value="KAF7633675.1"/>
    <property type="molecule type" value="Genomic_DNA"/>
</dbReference>
<protein>
    <recommendedName>
        <fullName evidence="5">Carboxypeptidase</fullName>
        <ecNumber evidence="5">3.4.16.-</ecNumber>
    </recommendedName>
</protein>
<dbReference type="InterPro" id="IPR029058">
    <property type="entry name" value="AB_hydrolase_fold"/>
</dbReference>
<dbReference type="GO" id="GO:0006508">
    <property type="term" value="P:proteolysis"/>
    <property type="evidence" value="ECO:0007669"/>
    <property type="project" value="UniProtKB-KW"/>
</dbReference>
<evidence type="ECO:0000313" key="6">
    <source>
        <dbReference type="EMBL" id="KAF7633675.1"/>
    </source>
</evidence>
<evidence type="ECO:0000256" key="5">
    <source>
        <dbReference type="RuleBase" id="RU361156"/>
    </source>
</evidence>
<evidence type="ECO:0000256" key="1">
    <source>
        <dbReference type="ARBA" id="ARBA00009431"/>
    </source>
</evidence>
<dbReference type="SUPFAM" id="SSF53474">
    <property type="entry name" value="alpha/beta-Hydrolases"/>
    <property type="match status" value="2"/>
</dbReference>
<dbReference type="InterPro" id="IPR001563">
    <property type="entry name" value="Peptidase_S10"/>
</dbReference>
<dbReference type="GO" id="GO:0031647">
    <property type="term" value="P:regulation of protein stability"/>
    <property type="evidence" value="ECO:0007669"/>
    <property type="project" value="UniProtKB-ARBA"/>
</dbReference>
<keyword evidence="4 5" id="KW-0378">Hydrolase</keyword>
<dbReference type="PRINTS" id="PR00724">
    <property type="entry name" value="CRBOXYPTASEC"/>
</dbReference>
<evidence type="ECO:0000313" key="7">
    <source>
        <dbReference type="Proteomes" id="UP000605970"/>
    </source>
</evidence>
<dbReference type="PROSITE" id="PS00131">
    <property type="entry name" value="CARBOXYPEPT_SER_SER"/>
    <property type="match status" value="1"/>
</dbReference>
<keyword evidence="3 5" id="KW-0645">Protease</keyword>
<dbReference type="InterPro" id="IPR018202">
    <property type="entry name" value="Ser_caboxypep_ser_AS"/>
</dbReference>
<dbReference type="FunFam" id="3.40.50.1820:FF:000335">
    <property type="entry name" value="Carboxypeptidase"/>
    <property type="match status" value="1"/>
</dbReference>
<evidence type="ECO:0000256" key="3">
    <source>
        <dbReference type="ARBA" id="ARBA00022670"/>
    </source>
</evidence>
<keyword evidence="7" id="KW-1185">Reference proteome</keyword>
<keyword evidence="2 5" id="KW-0121">Carboxypeptidase</keyword>
<feature type="non-terminal residue" evidence="6">
    <location>
        <position position="1"/>
    </location>
</feature>
<evidence type="ECO:0000256" key="2">
    <source>
        <dbReference type="ARBA" id="ARBA00022645"/>
    </source>
</evidence>
<sequence length="1045" mass="120791">NLIKNKIINIKPKIVNFERKFSKVVNIKKEKVIEKINFVFSGKIEPELLEDQKYEIRVRCVYEKYIYSIGYYCSEIISVNSNFNINLEVNKKQLIQNNNVLPAILINIKTKELNPARFWKIYKPNFAFNYKIIFGASFGENMKIKFDIALPVKGLDFYNFKKQFKRLFNFLTFNEDNNEEKNNKEKNYWILKKEFFISNNQLIQKYFEKLKIKIPIDYENKCKMEQCPICLEKMCLETKNFGKSRISYTLIETNPSKLSCPQCRSNDITNENNIYQINSLPGYLQVSENNVLFYWFITSQNNSENAPLIVWFNGPGDDTSQGCSSIEGLFSEIGPYLINSDGTISGISYAGYTAPLLGRLILNGQECFKLNLKGIILGNPILNIYLNKNMAIKYSYSHGFVDENLWNEFKLNCCKGFVEPSNCDINFLTGDCKYMTAGMVDFLYSGRINPYNIYKPCGENGCFDIPERSYIENYLNQEKVQKALHISNTINKTYHSCFDLGNYLYRIEYDDISPILKSLLNENIKIMIFHGDTDALNFFSTSQKIVEDMGFKLINSKQAWSFKNKLLVLDIWFFDYITLTRKKDEINNLPGINFNINFKHFSGYLKVSNNIYFHYWFVTTQGNIDENPLIFWFNGGPGCSSLDGLLSEIGPYLINSDGKTLRKNNYSWNKYSSIVFIESPAGVGYSYSINGNITTNDDNTAINNYEAIKQFLIKFSFFNKHPIFIAGESYAGFYIPMLTSLIIDEQNNFPINLKVGIAIGNGMLSETLNIDTVIPFAYGHGGIGEDFWQNYKYKCCNGCIDGCKIKELNNDCLQKAMQKIRQFWGSGINAYDIYRNCDHSSNISTYSTTTTLTTSPSSNKTKNIKFIKVPFIKHTMQKYSVPLNNFVLLNKNNENKQSLPFLSGSVPCIDENGLDNYLNNQKVKQALNIPKNENISWTLCNIDLYNNYKIQYNDIKKFILKILNANIKTLFYYGDTDAICNFMMGQRFSEKLGLNLTTATKPCSWRWTHVCPFNCWNSFQPNIHKYLITLQNLKLLLTLLVKKEC</sequence>
<evidence type="ECO:0000256" key="4">
    <source>
        <dbReference type="ARBA" id="ARBA00022801"/>
    </source>
</evidence>
<comment type="caution">
    <text evidence="6">The sequence shown here is derived from an EMBL/GenBank/DDBJ whole genome shotgun (WGS) entry which is preliminary data.</text>
</comment>
<reference evidence="6" key="1">
    <citation type="journal article" date="2020" name="Ecol. Evol.">
        <title>Genome structure and content of the rice root-knot nematode (Meloidogyne graminicola).</title>
        <authorList>
            <person name="Phan N.T."/>
            <person name="Danchin E.G.J."/>
            <person name="Klopp C."/>
            <person name="Perfus-Barbeoch L."/>
            <person name="Kozlowski D.K."/>
            <person name="Koutsovoulos G.D."/>
            <person name="Lopez-Roques C."/>
            <person name="Bouchez O."/>
            <person name="Zahm M."/>
            <person name="Besnard G."/>
            <person name="Bellafiore S."/>
        </authorList>
    </citation>
    <scope>NUCLEOTIDE SEQUENCE</scope>
    <source>
        <strain evidence="6">VN-18</strain>
    </source>
</reference>
<dbReference type="GO" id="GO:1904715">
    <property type="term" value="P:negative regulation of chaperone-mediated autophagy"/>
    <property type="evidence" value="ECO:0007669"/>
    <property type="project" value="UniProtKB-ARBA"/>
</dbReference>
<dbReference type="Gene3D" id="3.40.50.1820">
    <property type="entry name" value="alpha/beta hydrolase"/>
    <property type="match status" value="3"/>
</dbReference>
<dbReference type="PANTHER" id="PTHR11802:SF418">
    <property type="entry name" value="SERINE CARBOXYPEPTIDASE CTSA-1.1"/>
    <property type="match status" value="1"/>
</dbReference>
<dbReference type="EC" id="3.4.16.-" evidence="5"/>
<dbReference type="PANTHER" id="PTHR11802">
    <property type="entry name" value="SERINE PROTEASE FAMILY S10 SERINE CARBOXYPEPTIDASE"/>
    <property type="match status" value="1"/>
</dbReference>